<gene>
    <name evidence="1" type="ordered locus">Os11g0110033</name>
    <name evidence="1" type="ORF">OSNPB_110110033</name>
</gene>
<name>A0A0N7KSB6_ORYSJ</name>
<reference evidence="2" key="1">
    <citation type="journal article" date="2005" name="Nature">
        <title>The map-based sequence of the rice genome.</title>
        <authorList>
            <consortium name="International rice genome sequencing project (IRGSP)"/>
            <person name="Matsumoto T."/>
            <person name="Wu J."/>
            <person name="Kanamori H."/>
            <person name="Katayose Y."/>
            <person name="Fujisawa M."/>
            <person name="Namiki N."/>
            <person name="Mizuno H."/>
            <person name="Yamamoto K."/>
            <person name="Antonio B.A."/>
            <person name="Baba T."/>
            <person name="Sakata K."/>
            <person name="Nagamura Y."/>
            <person name="Aoki H."/>
            <person name="Arikawa K."/>
            <person name="Arita K."/>
            <person name="Bito T."/>
            <person name="Chiden Y."/>
            <person name="Fujitsuka N."/>
            <person name="Fukunaka R."/>
            <person name="Hamada M."/>
            <person name="Harada C."/>
            <person name="Hayashi A."/>
            <person name="Hijishita S."/>
            <person name="Honda M."/>
            <person name="Hosokawa S."/>
            <person name="Ichikawa Y."/>
            <person name="Idonuma A."/>
            <person name="Iijima M."/>
            <person name="Ikeda M."/>
            <person name="Ikeno M."/>
            <person name="Ito K."/>
            <person name="Ito S."/>
            <person name="Ito T."/>
            <person name="Ito Y."/>
            <person name="Ito Y."/>
            <person name="Iwabuchi A."/>
            <person name="Kamiya K."/>
            <person name="Karasawa W."/>
            <person name="Kurita K."/>
            <person name="Katagiri S."/>
            <person name="Kikuta A."/>
            <person name="Kobayashi H."/>
            <person name="Kobayashi N."/>
            <person name="Machita K."/>
            <person name="Maehara T."/>
            <person name="Masukawa M."/>
            <person name="Mizubayashi T."/>
            <person name="Mukai Y."/>
            <person name="Nagasaki H."/>
            <person name="Nagata Y."/>
            <person name="Naito S."/>
            <person name="Nakashima M."/>
            <person name="Nakama Y."/>
            <person name="Nakamichi Y."/>
            <person name="Nakamura M."/>
            <person name="Meguro A."/>
            <person name="Negishi M."/>
            <person name="Ohta I."/>
            <person name="Ohta T."/>
            <person name="Okamoto M."/>
            <person name="Ono N."/>
            <person name="Saji S."/>
            <person name="Sakaguchi M."/>
            <person name="Sakai K."/>
            <person name="Shibata M."/>
            <person name="Shimokawa T."/>
            <person name="Song J."/>
            <person name="Takazaki Y."/>
            <person name="Terasawa K."/>
            <person name="Tsugane M."/>
            <person name="Tsuji K."/>
            <person name="Ueda S."/>
            <person name="Waki K."/>
            <person name="Yamagata H."/>
            <person name="Yamamoto M."/>
            <person name="Yamamoto S."/>
            <person name="Yamane H."/>
            <person name="Yoshiki S."/>
            <person name="Yoshihara R."/>
            <person name="Yukawa K."/>
            <person name="Zhong H."/>
            <person name="Yano M."/>
            <person name="Yuan Q."/>
            <person name="Ouyang S."/>
            <person name="Liu J."/>
            <person name="Jones K.M."/>
            <person name="Gansberger K."/>
            <person name="Moffat K."/>
            <person name="Hill J."/>
            <person name="Bera J."/>
            <person name="Fadrosh D."/>
            <person name="Jin S."/>
            <person name="Johri S."/>
            <person name="Kim M."/>
            <person name="Overton L."/>
            <person name="Reardon M."/>
            <person name="Tsitrin T."/>
            <person name="Vuong H."/>
            <person name="Weaver B."/>
            <person name="Ciecko A."/>
            <person name="Tallon L."/>
            <person name="Jackson J."/>
            <person name="Pai G."/>
            <person name="Aken S.V."/>
            <person name="Utterback T."/>
            <person name="Reidmuller S."/>
            <person name="Feldblyum T."/>
            <person name="Hsiao J."/>
            <person name="Zismann V."/>
            <person name="Iobst S."/>
            <person name="de Vazeille A.R."/>
            <person name="Buell C.R."/>
            <person name="Ying K."/>
            <person name="Li Y."/>
            <person name="Lu T."/>
            <person name="Huang Y."/>
            <person name="Zhao Q."/>
            <person name="Feng Q."/>
            <person name="Zhang L."/>
            <person name="Zhu J."/>
            <person name="Weng Q."/>
            <person name="Mu J."/>
            <person name="Lu Y."/>
            <person name="Fan D."/>
            <person name="Liu Y."/>
            <person name="Guan J."/>
            <person name="Zhang Y."/>
            <person name="Yu S."/>
            <person name="Liu X."/>
            <person name="Zhang Y."/>
            <person name="Hong G."/>
            <person name="Han B."/>
            <person name="Choisne N."/>
            <person name="Demange N."/>
            <person name="Orjeda G."/>
            <person name="Samain S."/>
            <person name="Cattolico L."/>
            <person name="Pelletier E."/>
            <person name="Couloux A."/>
            <person name="Segurens B."/>
            <person name="Wincker P."/>
            <person name="D'Hont A."/>
            <person name="Scarpelli C."/>
            <person name="Weissenbach J."/>
            <person name="Salanoubat M."/>
            <person name="Quetier F."/>
            <person name="Yu Y."/>
            <person name="Kim H.R."/>
            <person name="Rambo T."/>
            <person name="Currie J."/>
            <person name="Collura K."/>
            <person name="Luo M."/>
            <person name="Yang T."/>
            <person name="Ammiraju J.S.S."/>
            <person name="Engler F."/>
            <person name="Soderlund C."/>
            <person name="Wing R.A."/>
            <person name="Palmer L.E."/>
            <person name="de la Bastide M."/>
            <person name="Spiegel L."/>
            <person name="Nascimento L."/>
            <person name="Zutavern T."/>
            <person name="O'Shaughnessy A."/>
            <person name="Dike S."/>
            <person name="Dedhia N."/>
            <person name="Preston R."/>
            <person name="Balija V."/>
            <person name="McCombie W.R."/>
            <person name="Chow T."/>
            <person name="Chen H."/>
            <person name="Chung M."/>
            <person name="Chen C."/>
            <person name="Shaw J."/>
            <person name="Wu H."/>
            <person name="Hsiao K."/>
            <person name="Chao Y."/>
            <person name="Chu M."/>
            <person name="Cheng C."/>
            <person name="Hour A."/>
            <person name="Lee P."/>
            <person name="Lin S."/>
            <person name="Lin Y."/>
            <person name="Liou J."/>
            <person name="Liu S."/>
            <person name="Hsing Y."/>
            <person name="Raghuvanshi S."/>
            <person name="Mohanty A."/>
            <person name="Bharti A.K."/>
            <person name="Gaur A."/>
            <person name="Gupta V."/>
            <person name="Kumar D."/>
            <person name="Ravi V."/>
            <person name="Vij S."/>
            <person name="Kapur A."/>
            <person name="Khurana P."/>
            <person name="Khurana P."/>
            <person name="Khurana J.P."/>
            <person name="Tyagi A.K."/>
            <person name="Gaikwad K."/>
            <person name="Singh A."/>
            <person name="Dalal V."/>
            <person name="Srivastava S."/>
            <person name="Dixit A."/>
            <person name="Pal A.K."/>
            <person name="Ghazi I.A."/>
            <person name="Yadav M."/>
            <person name="Pandit A."/>
            <person name="Bhargava A."/>
            <person name="Sureshbabu K."/>
            <person name="Batra K."/>
            <person name="Sharma T.R."/>
            <person name="Mohapatra T."/>
            <person name="Singh N.K."/>
            <person name="Messing J."/>
            <person name="Nelson A.B."/>
            <person name="Fuks G."/>
            <person name="Kavchok S."/>
            <person name="Keizer G."/>
            <person name="Linton E."/>
            <person name="Llaca V."/>
            <person name="Song R."/>
            <person name="Tanyolac B."/>
            <person name="Young S."/>
            <person name="Ho-Il K."/>
            <person name="Hahn J.H."/>
            <person name="Sangsakoo G."/>
            <person name="Vanavichit A."/>
            <person name="de Mattos Luiz.A.T."/>
            <person name="Zimmer P.D."/>
            <person name="Malone G."/>
            <person name="Dellagostin O."/>
            <person name="de Oliveira A.C."/>
            <person name="Bevan M."/>
            <person name="Bancroft I."/>
            <person name="Minx P."/>
            <person name="Cordum H."/>
            <person name="Wilson R."/>
            <person name="Cheng Z."/>
            <person name="Jin W."/>
            <person name="Jiang J."/>
            <person name="Leong S.A."/>
            <person name="Iwama H."/>
            <person name="Gojobori T."/>
            <person name="Itoh T."/>
            <person name="Niimura Y."/>
            <person name="Fujii Y."/>
            <person name="Habara T."/>
            <person name="Sakai H."/>
            <person name="Sato Y."/>
            <person name="Wilson G."/>
            <person name="Kumar K."/>
            <person name="McCouch S."/>
            <person name="Juretic N."/>
            <person name="Hoen D."/>
            <person name="Wright S."/>
            <person name="Bruskiewich R."/>
            <person name="Bureau T."/>
            <person name="Miyao A."/>
            <person name="Hirochika H."/>
            <person name="Nishikawa T."/>
            <person name="Kadowaki K."/>
            <person name="Sugiura M."/>
            <person name="Burr B."/>
            <person name="Sasaki T."/>
        </authorList>
    </citation>
    <scope>NUCLEOTIDE SEQUENCE [LARGE SCALE GENOMIC DNA]</scope>
    <source>
        <strain evidence="2">cv. Nipponbare</strain>
    </source>
</reference>
<dbReference type="Gramene" id="Os11t0110033-00">
    <property type="protein sequence ID" value="Os11t0110033-00"/>
    <property type="gene ID" value="Os11g0110033"/>
</dbReference>
<reference evidence="1 2" key="2">
    <citation type="journal article" date="2013" name="Plant Cell Physiol.">
        <title>Rice Annotation Project Database (RAP-DB): an integrative and interactive database for rice genomics.</title>
        <authorList>
            <person name="Sakai H."/>
            <person name="Lee S.S."/>
            <person name="Tanaka T."/>
            <person name="Numa H."/>
            <person name="Kim J."/>
            <person name="Kawahara Y."/>
            <person name="Wakimoto H."/>
            <person name="Yang C.C."/>
            <person name="Iwamoto M."/>
            <person name="Abe T."/>
            <person name="Yamada Y."/>
            <person name="Muto A."/>
            <person name="Inokuchi H."/>
            <person name="Ikemura T."/>
            <person name="Matsumoto T."/>
            <person name="Sasaki T."/>
            <person name="Itoh T."/>
        </authorList>
    </citation>
    <scope>NUCLEOTIDE SEQUENCE [LARGE SCALE GENOMIC DNA]</scope>
    <source>
        <strain evidence="2">cv. Nipponbare</strain>
    </source>
</reference>
<evidence type="ECO:0000313" key="1">
    <source>
        <dbReference type="EMBL" id="BAT12362.1"/>
    </source>
</evidence>
<keyword evidence="2" id="KW-1185">Reference proteome</keyword>
<organism evidence="1 2">
    <name type="scientific">Oryza sativa subsp. japonica</name>
    <name type="common">Rice</name>
    <dbReference type="NCBI Taxonomy" id="39947"/>
    <lineage>
        <taxon>Eukaryota</taxon>
        <taxon>Viridiplantae</taxon>
        <taxon>Streptophyta</taxon>
        <taxon>Embryophyta</taxon>
        <taxon>Tracheophyta</taxon>
        <taxon>Spermatophyta</taxon>
        <taxon>Magnoliopsida</taxon>
        <taxon>Liliopsida</taxon>
        <taxon>Poales</taxon>
        <taxon>Poaceae</taxon>
        <taxon>BOP clade</taxon>
        <taxon>Oryzoideae</taxon>
        <taxon>Oryzeae</taxon>
        <taxon>Oryzinae</taxon>
        <taxon>Oryza</taxon>
        <taxon>Oryza sativa</taxon>
    </lineage>
</organism>
<dbReference type="InParanoid" id="A0A0N7KSB6"/>
<dbReference type="Proteomes" id="UP000059680">
    <property type="component" value="Chromosome 11"/>
</dbReference>
<proteinExistence type="predicted"/>
<reference evidence="1 2" key="3">
    <citation type="journal article" date="2013" name="Rice">
        <title>Improvement of the Oryza sativa Nipponbare reference genome using next generation sequence and optical map data.</title>
        <authorList>
            <person name="Kawahara Y."/>
            <person name="de la Bastide M."/>
            <person name="Hamilton J.P."/>
            <person name="Kanamori H."/>
            <person name="McCombie W.R."/>
            <person name="Ouyang S."/>
            <person name="Schwartz D.C."/>
            <person name="Tanaka T."/>
            <person name="Wu J."/>
            <person name="Zhou S."/>
            <person name="Childs K.L."/>
            <person name="Davidson R.M."/>
            <person name="Lin H."/>
            <person name="Quesada-Ocampo L."/>
            <person name="Vaillancourt B."/>
            <person name="Sakai H."/>
            <person name="Lee S.S."/>
            <person name="Kim J."/>
            <person name="Numa H."/>
            <person name="Itoh T."/>
            <person name="Buell C.R."/>
            <person name="Matsumoto T."/>
        </authorList>
    </citation>
    <scope>NUCLEOTIDE SEQUENCE [LARGE SCALE GENOMIC DNA]</scope>
    <source>
        <strain evidence="2">cv. Nipponbare</strain>
    </source>
</reference>
<accession>A0A0N7KSB6</accession>
<dbReference type="AlphaFoldDB" id="A0A0N7KSB6"/>
<protein>
    <submittedName>
        <fullName evidence="1">Os11g0110033 protein</fullName>
    </submittedName>
</protein>
<feature type="non-terminal residue" evidence="1">
    <location>
        <position position="1"/>
    </location>
</feature>
<evidence type="ECO:0000313" key="2">
    <source>
        <dbReference type="Proteomes" id="UP000059680"/>
    </source>
</evidence>
<sequence length="59" mass="6365">VKNKPSMHGLTSALAGLLLIQELQHPSLSQDHHSSHHTLPPEVVSMLPLQLKVALQLGS</sequence>
<dbReference type="EMBL" id="AP014967">
    <property type="protein sequence ID" value="BAT12362.1"/>
    <property type="molecule type" value="Genomic_DNA"/>
</dbReference>
<dbReference type="PaxDb" id="39947-A0A0N7KSB6"/>